<dbReference type="Proteomes" id="UP000689195">
    <property type="component" value="Unassembled WGS sequence"/>
</dbReference>
<protein>
    <submittedName>
        <fullName evidence="1">Uncharacterized protein</fullName>
    </submittedName>
</protein>
<name>A0A8S1VPQ1_9CILI</name>
<reference evidence="1" key="1">
    <citation type="submission" date="2021-01" db="EMBL/GenBank/DDBJ databases">
        <authorList>
            <consortium name="Genoscope - CEA"/>
            <person name="William W."/>
        </authorList>
    </citation>
    <scope>NUCLEOTIDE SEQUENCE</scope>
</reference>
<dbReference type="EMBL" id="CAJJDO010000068">
    <property type="protein sequence ID" value="CAD8177632.1"/>
    <property type="molecule type" value="Genomic_DNA"/>
</dbReference>
<accession>A0A8S1VPQ1</accession>
<proteinExistence type="predicted"/>
<keyword evidence="2" id="KW-1185">Reference proteome</keyword>
<evidence type="ECO:0000313" key="1">
    <source>
        <dbReference type="EMBL" id="CAD8177632.1"/>
    </source>
</evidence>
<gene>
    <name evidence="1" type="ORF">PPENT_87.1.T0680005</name>
</gene>
<dbReference type="AlphaFoldDB" id="A0A8S1VPQ1"/>
<comment type="caution">
    <text evidence="1">The sequence shown here is derived from an EMBL/GenBank/DDBJ whole genome shotgun (WGS) entry which is preliminary data.</text>
</comment>
<sequence length="35" mass="4196">MILITLKFANQSGHKIFLSFIFPMIHERQKAMFKE</sequence>
<evidence type="ECO:0000313" key="2">
    <source>
        <dbReference type="Proteomes" id="UP000689195"/>
    </source>
</evidence>
<organism evidence="1 2">
    <name type="scientific">Paramecium pentaurelia</name>
    <dbReference type="NCBI Taxonomy" id="43138"/>
    <lineage>
        <taxon>Eukaryota</taxon>
        <taxon>Sar</taxon>
        <taxon>Alveolata</taxon>
        <taxon>Ciliophora</taxon>
        <taxon>Intramacronucleata</taxon>
        <taxon>Oligohymenophorea</taxon>
        <taxon>Peniculida</taxon>
        <taxon>Parameciidae</taxon>
        <taxon>Paramecium</taxon>
    </lineage>
</organism>